<sequence>MSGRRSVERTIVFDGDTIVVHIRNKHGNFTARLDRDAAERLPLDRLHITGNCLTTPYLGVKVGGRTVKVHGLLCEAQAGHDVDHINFDSLDNRRSNLRSLPSGINRGRRRNSRRAA</sequence>
<dbReference type="Proteomes" id="UP000007089">
    <property type="component" value="Chromosome"/>
</dbReference>
<reference evidence="2" key="1">
    <citation type="submission" date="2009-01" db="EMBL/GenBank/DDBJ databases">
        <title>Complete sequence of Anaeromyxobacter dehalogenans 2CP-1.</title>
        <authorList>
            <consortium name="US DOE Joint Genome Institute"/>
            <person name="Lucas S."/>
            <person name="Copeland A."/>
            <person name="Lapidus A."/>
            <person name="Glavina del Rio T."/>
            <person name="Dalin E."/>
            <person name="Tice H."/>
            <person name="Bruce D."/>
            <person name="Goodwin L."/>
            <person name="Pitluck S."/>
            <person name="Saunders E."/>
            <person name="Brettin T."/>
            <person name="Detter J.C."/>
            <person name="Han C."/>
            <person name="Larimer F."/>
            <person name="Land M."/>
            <person name="Hauser L."/>
            <person name="Kyrpides N."/>
            <person name="Ovchinnikova G."/>
            <person name="Beliaev A.S."/>
            <person name="Richardson P."/>
        </authorList>
    </citation>
    <scope>NUCLEOTIDE SEQUENCE</scope>
    <source>
        <strain evidence="2">2CP-1</strain>
    </source>
</reference>
<dbReference type="InterPro" id="IPR044925">
    <property type="entry name" value="His-Me_finger_sf"/>
</dbReference>
<feature type="compositionally biased region" description="Basic residues" evidence="1">
    <location>
        <begin position="106"/>
        <end position="116"/>
    </location>
</feature>
<evidence type="ECO:0000313" key="3">
    <source>
        <dbReference type="Proteomes" id="UP000007089"/>
    </source>
</evidence>
<accession>B8JGG7</accession>
<gene>
    <name evidence="2" type="ordered locus">A2cp1_1294</name>
</gene>
<protein>
    <recommendedName>
        <fullName evidence="4">HNH nuclease domain-containing protein</fullName>
    </recommendedName>
</protein>
<evidence type="ECO:0000313" key="2">
    <source>
        <dbReference type="EMBL" id="ACL64638.1"/>
    </source>
</evidence>
<dbReference type="KEGG" id="acp:A2cp1_1294"/>
<keyword evidence="3" id="KW-1185">Reference proteome</keyword>
<proteinExistence type="predicted"/>
<dbReference type="EMBL" id="CP001359">
    <property type="protein sequence ID" value="ACL64638.1"/>
    <property type="molecule type" value="Genomic_DNA"/>
</dbReference>
<dbReference type="SUPFAM" id="SSF54060">
    <property type="entry name" value="His-Me finger endonucleases"/>
    <property type="match status" value="1"/>
</dbReference>
<organism evidence="2 3">
    <name type="scientific">Anaeromyxobacter dehalogenans (strain ATCC BAA-258 / DSM 21875 / 2CP-1)</name>
    <dbReference type="NCBI Taxonomy" id="455488"/>
    <lineage>
        <taxon>Bacteria</taxon>
        <taxon>Pseudomonadati</taxon>
        <taxon>Myxococcota</taxon>
        <taxon>Myxococcia</taxon>
        <taxon>Myxococcales</taxon>
        <taxon>Cystobacterineae</taxon>
        <taxon>Anaeromyxobacteraceae</taxon>
        <taxon>Anaeromyxobacter</taxon>
    </lineage>
</organism>
<name>B8JGG7_ANAD2</name>
<evidence type="ECO:0000256" key="1">
    <source>
        <dbReference type="SAM" id="MobiDB-lite"/>
    </source>
</evidence>
<dbReference type="HOGENOM" id="CLU_2091687_0_0_7"/>
<dbReference type="AlphaFoldDB" id="B8JGG7"/>
<feature type="region of interest" description="Disordered" evidence="1">
    <location>
        <begin position="93"/>
        <end position="116"/>
    </location>
</feature>
<evidence type="ECO:0008006" key="4">
    <source>
        <dbReference type="Google" id="ProtNLM"/>
    </source>
</evidence>